<proteinExistence type="predicted"/>
<feature type="region of interest" description="Disordered" evidence="1">
    <location>
        <begin position="441"/>
        <end position="475"/>
    </location>
</feature>
<keyword evidence="2" id="KW-0472">Membrane</keyword>
<feature type="chain" id="PRO_5040161243" description="Galactose oxidase" evidence="3">
    <location>
        <begin position="27"/>
        <end position="822"/>
    </location>
</feature>
<keyword evidence="2" id="KW-1133">Transmembrane helix</keyword>
<evidence type="ECO:0000313" key="5">
    <source>
        <dbReference type="Proteomes" id="UP000738325"/>
    </source>
</evidence>
<keyword evidence="3" id="KW-0732">Signal</keyword>
<evidence type="ECO:0000313" key="4">
    <source>
        <dbReference type="EMBL" id="KAG0325513.1"/>
    </source>
</evidence>
<evidence type="ECO:0000256" key="1">
    <source>
        <dbReference type="SAM" id="MobiDB-lite"/>
    </source>
</evidence>
<gene>
    <name evidence="4" type="ORF">BGZ99_000567</name>
</gene>
<protein>
    <recommendedName>
        <fullName evidence="6">Galactose oxidase</fullName>
    </recommendedName>
</protein>
<dbReference type="OrthoDB" id="10251809at2759"/>
<comment type="caution">
    <text evidence="4">The sequence shown here is derived from an EMBL/GenBank/DDBJ whole genome shotgun (WGS) entry which is preliminary data.</text>
</comment>
<keyword evidence="2" id="KW-0812">Transmembrane</keyword>
<dbReference type="PANTHER" id="PTHR23244">
    <property type="entry name" value="KELCH REPEAT DOMAIN"/>
    <property type="match status" value="1"/>
</dbReference>
<dbReference type="InterPro" id="IPR015915">
    <property type="entry name" value="Kelch-typ_b-propeller"/>
</dbReference>
<feature type="signal peptide" evidence="3">
    <location>
        <begin position="1"/>
        <end position="26"/>
    </location>
</feature>
<sequence>MSPSTSSKACLLLLPLLLLLLSHAPALVSSQAASVYQPIAYAASAILADGNLYIYGGVIKFAPDTQPNTGSSQFLRLNLTQNFNTTSPPWVALPGYLTYTMIQATPSRSGAQFILGGNRDNPGTLSYIYDTASMQWSATPAVPGVATMTGYKRANTGMALDTVTGLVYIYGGLQYASFSDELTVLNSSASSVSQMAWTLSQNVSSIPSLYEPFVLYLPTLKKTIVLAGCNVFNPTSGLVSSCAQLNVAYLISGGTSSSALSILHQQLSSTGPTPRYQSCRVVLQNGNVFIQGGKDVDKFFSEAWILDVMTWAWTNVTIQGPVAEMTRAGHTCQMGPNGQIVLVGGFVNIANISTFVTPYMAVIDTNSWAWTTDFKGATLDKIWIKPSDAIDDNQGSSPSGGLSAGAKGGIGAGIAVGVLGLSIGFFFWRRWRQSVRHHRDLHHLPPSDKSVSAEMLEKSQEGNSGSYNPDSRDNSDYLVKTLENMPPSRSATSTATPPLQVTHAFYTNGYPEMTATPSNSESPDRSQSSTPVTTTLATFPSYTGEKGLSPTAREAPNVGKIEYPFGPQVSSAWATTRLPEETAINPLPIRPSVTFPTAPAASVPGLIAVSRPPEQHGSPASSASLSQTSTTSLMEQRNSSGRVPTLYNPAISTIGADGIYQRTPPGPQSVPEHEAWIQRSSPGVKTHTFTPWETTPDGMFQPLTPTRLYNPHSIVVGEPATPVLQGVSLFSSAPANSGGSVGAGGANAVDRTGDGRIITAPNIGYGNQALAGDASPPPLIYRDPQMMKDLDDIARMIQSEALQEHKNPHTIVAPSNGPSADV</sequence>
<accession>A0A9P6RPN1</accession>
<dbReference type="AlphaFoldDB" id="A0A9P6RPN1"/>
<name>A0A9P6RPN1_9FUNG</name>
<dbReference type="EMBL" id="JAAAIP010000111">
    <property type="protein sequence ID" value="KAG0325513.1"/>
    <property type="molecule type" value="Genomic_DNA"/>
</dbReference>
<evidence type="ECO:0008006" key="6">
    <source>
        <dbReference type="Google" id="ProtNLM"/>
    </source>
</evidence>
<evidence type="ECO:0000256" key="2">
    <source>
        <dbReference type="SAM" id="Phobius"/>
    </source>
</evidence>
<dbReference type="SUPFAM" id="SSF117281">
    <property type="entry name" value="Kelch motif"/>
    <property type="match status" value="1"/>
</dbReference>
<reference evidence="4" key="1">
    <citation type="journal article" date="2020" name="Fungal Divers.">
        <title>Resolving the Mortierellaceae phylogeny through synthesis of multi-gene phylogenetics and phylogenomics.</title>
        <authorList>
            <person name="Vandepol N."/>
            <person name="Liber J."/>
            <person name="Desiro A."/>
            <person name="Na H."/>
            <person name="Kennedy M."/>
            <person name="Barry K."/>
            <person name="Grigoriev I.V."/>
            <person name="Miller A.N."/>
            <person name="O'Donnell K."/>
            <person name="Stajich J.E."/>
            <person name="Bonito G."/>
        </authorList>
    </citation>
    <scope>NUCLEOTIDE SEQUENCE</scope>
    <source>
        <strain evidence="4">REB-010B</strain>
    </source>
</reference>
<feature type="compositionally biased region" description="Polar residues" evidence="1">
    <location>
        <begin position="515"/>
        <end position="541"/>
    </location>
</feature>
<organism evidence="4 5">
    <name type="scientific">Dissophora globulifera</name>
    <dbReference type="NCBI Taxonomy" id="979702"/>
    <lineage>
        <taxon>Eukaryota</taxon>
        <taxon>Fungi</taxon>
        <taxon>Fungi incertae sedis</taxon>
        <taxon>Mucoromycota</taxon>
        <taxon>Mortierellomycotina</taxon>
        <taxon>Mortierellomycetes</taxon>
        <taxon>Mortierellales</taxon>
        <taxon>Mortierellaceae</taxon>
        <taxon>Dissophora</taxon>
    </lineage>
</organism>
<feature type="region of interest" description="Disordered" evidence="1">
    <location>
        <begin position="802"/>
        <end position="822"/>
    </location>
</feature>
<feature type="transmembrane region" description="Helical" evidence="2">
    <location>
        <begin position="408"/>
        <end position="428"/>
    </location>
</feature>
<dbReference type="Gene3D" id="2.120.10.80">
    <property type="entry name" value="Kelch-type beta propeller"/>
    <property type="match status" value="2"/>
</dbReference>
<feature type="region of interest" description="Disordered" evidence="1">
    <location>
        <begin position="509"/>
        <end position="552"/>
    </location>
</feature>
<evidence type="ECO:0000256" key="3">
    <source>
        <dbReference type="SAM" id="SignalP"/>
    </source>
</evidence>
<dbReference type="Proteomes" id="UP000738325">
    <property type="component" value="Unassembled WGS sequence"/>
</dbReference>
<feature type="region of interest" description="Disordered" evidence="1">
    <location>
        <begin position="610"/>
        <end position="646"/>
    </location>
</feature>
<keyword evidence="5" id="KW-1185">Reference proteome</keyword>
<feature type="compositionally biased region" description="Low complexity" evidence="1">
    <location>
        <begin position="618"/>
        <end position="633"/>
    </location>
</feature>